<dbReference type="Gene3D" id="2.40.70.10">
    <property type="entry name" value="Acid Proteases"/>
    <property type="match status" value="1"/>
</dbReference>
<dbReference type="AlphaFoldDB" id="A0A944CH52"/>
<evidence type="ECO:0000313" key="4">
    <source>
        <dbReference type="EMBL" id="MBS8262487.1"/>
    </source>
</evidence>
<name>A0A944CH52_9HYPH</name>
<dbReference type="PROSITE" id="PS50175">
    <property type="entry name" value="ASP_PROT_RETROV"/>
    <property type="match status" value="1"/>
</dbReference>
<dbReference type="PROSITE" id="PS00141">
    <property type="entry name" value="ASP_PROTEASE"/>
    <property type="match status" value="1"/>
</dbReference>
<evidence type="ECO:0000256" key="2">
    <source>
        <dbReference type="SAM" id="MobiDB-lite"/>
    </source>
</evidence>
<sequence length="174" mass="18628">MWPVSLIILIVAATALIVPRLVDGDDILGLIEMARGGQEVSSADDADETGSGRTHKIQAADNGQYMTEARLNGRFLDMLVDTGASAVVLPERQAKKIGIFPQPSDYNVPVQTANGATHGAHSVIRELKLGPIRLKNIDMIVLKDEALSVPLLGMSALGRLKGFDISNDTMILVQ</sequence>
<reference evidence="4" key="1">
    <citation type="submission" date="2018-08" db="EMBL/GenBank/DDBJ databases">
        <authorList>
            <person name="Jin W."/>
            <person name="Wang H."/>
            <person name="Yang Y."/>
            <person name="Li M."/>
            <person name="Liu J."/>
        </authorList>
    </citation>
    <scope>NUCLEOTIDE SEQUENCE</scope>
    <source>
        <strain evidence="4">AESS21</strain>
    </source>
</reference>
<evidence type="ECO:0000256" key="1">
    <source>
        <dbReference type="ARBA" id="ARBA00022801"/>
    </source>
</evidence>
<feature type="region of interest" description="Disordered" evidence="2">
    <location>
        <begin position="39"/>
        <end position="59"/>
    </location>
</feature>
<dbReference type="InterPro" id="IPR001969">
    <property type="entry name" value="Aspartic_peptidase_AS"/>
</dbReference>
<protein>
    <submittedName>
        <fullName evidence="4">TIGR02281 family clan AA aspartic protease</fullName>
        <ecNumber evidence="4">3.4.23.-</ecNumber>
    </submittedName>
</protein>
<accession>A0A944CH52</accession>
<dbReference type="InterPro" id="IPR021109">
    <property type="entry name" value="Peptidase_aspartic_dom_sf"/>
</dbReference>
<feature type="domain" description="Peptidase A2" evidence="3">
    <location>
        <begin position="76"/>
        <end position="156"/>
    </location>
</feature>
<dbReference type="SUPFAM" id="SSF50630">
    <property type="entry name" value="Acid proteases"/>
    <property type="match status" value="1"/>
</dbReference>
<dbReference type="Proteomes" id="UP000705379">
    <property type="component" value="Unassembled WGS sequence"/>
</dbReference>
<dbReference type="Pfam" id="PF13975">
    <property type="entry name" value="gag-asp_proteas"/>
    <property type="match status" value="1"/>
</dbReference>
<dbReference type="EC" id="3.4.23.-" evidence="4"/>
<keyword evidence="1 4" id="KW-0378">Hydrolase</keyword>
<dbReference type="GO" id="GO:0006508">
    <property type="term" value="P:proteolysis"/>
    <property type="evidence" value="ECO:0007669"/>
    <property type="project" value="UniProtKB-KW"/>
</dbReference>
<dbReference type="NCBIfam" id="TIGR02281">
    <property type="entry name" value="clan_AA_DTGA"/>
    <property type="match status" value="1"/>
</dbReference>
<organism evidence="4 5">
    <name type="scientific">Roseibium polysiphoniae</name>
    <dbReference type="NCBI Taxonomy" id="2571221"/>
    <lineage>
        <taxon>Bacteria</taxon>
        <taxon>Pseudomonadati</taxon>
        <taxon>Pseudomonadota</taxon>
        <taxon>Alphaproteobacteria</taxon>
        <taxon>Hyphomicrobiales</taxon>
        <taxon>Stappiaceae</taxon>
        <taxon>Roseibium</taxon>
    </lineage>
</organism>
<dbReference type="CDD" id="cd05483">
    <property type="entry name" value="retropepsin_like_bacteria"/>
    <property type="match status" value="1"/>
</dbReference>
<dbReference type="EMBL" id="QTKU01000005">
    <property type="protein sequence ID" value="MBS8262487.1"/>
    <property type="molecule type" value="Genomic_DNA"/>
</dbReference>
<evidence type="ECO:0000313" key="5">
    <source>
        <dbReference type="Proteomes" id="UP000705379"/>
    </source>
</evidence>
<gene>
    <name evidence="4" type="ORF">DYI23_19840</name>
</gene>
<dbReference type="InterPro" id="IPR001995">
    <property type="entry name" value="Peptidase_A2_cat"/>
</dbReference>
<dbReference type="InterPro" id="IPR034122">
    <property type="entry name" value="Retropepsin-like_bacterial"/>
</dbReference>
<keyword evidence="4" id="KW-0645">Protease</keyword>
<dbReference type="GO" id="GO:0004190">
    <property type="term" value="F:aspartic-type endopeptidase activity"/>
    <property type="evidence" value="ECO:0007669"/>
    <property type="project" value="InterPro"/>
</dbReference>
<proteinExistence type="predicted"/>
<dbReference type="InterPro" id="IPR011969">
    <property type="entry name" value="Clan_AA_Asp_peptidase_C"/>
</dbReference>
<reference evidence="4" key="2">
    <citation type="journal article" date="2021" name="Microorganisms">
        <title>Bacterial Dimethylsulfoniopropionate Biosynthesis in the East China Sea.</title>
        <authorList>
            <person name="Liu J."/>
            <person name="Zhang Y."/>
            <person name="Liu J."/>
            <person name="Zhong H."/>
            <person name="Williams B.T."/>
            <person name="Zheng Y."/>
            <person name="Curson A.R.J."/>
            <person name="Sun C."/>
            <person name="Sun H."/>
            <person name="Song D."/>
            <person name="Wagner Mackenzie B."/>
            <person name="Bermejo Martinez A."/>
            <person name="Todd J.D."/>
            <person name="Zhang X.H."/>
        </authorList>
    </citation>
    <scope>NUCLEOTIDE SEQUENCE</scope>
    <source>
        <strain evidence="4">AESS21</strain>
    </source>
</reference>
<comment type="caution">
    <text evidence="4">The sequence shown here is derived from an EMBL/GenBank/DDBJ whole genome shotgun (WGS) entry which is preliminary data.</text>
</comment>
<evidence type="ECO:0000259" key="3">
    <source>
        <dbReference type="PROSITE" id="PS50175"/>
    </source>
</evidence>